<dbReference type="GO" id="GO:0004252">
    <property type="term" value="F:serine-type endopeptidase activity"/>
    <property type="evidence" value="ECO:0007669"/>
    <property type="project" value="UniProtKB-UniRule"/>
</dbReference>
<keyword evidence="4 7" id="KW-0378">Hydrolase</keyword>
<dbReference type="OrthoDB" id="9802800at2"/>
<evidence type="ECO:0000256" key="7">
    <source>
        <dbReference type="HAMAP-Rule" id="MF_00444"/>
    </source>
</evidence>
<dbReference type="InterPro" id="IPR023562">
    <property type="entry name" value="ClpP/TepA"/>
</dbReference>
<dbReference type="FunFam" id="3.90.226.10:FF:000001">
    <property type="entry name" value="ATP-dependent Clp protease proteolytic subunit"/>
    <property type="match status" value="1"/>
</dbReference>
<evidence type="ECO:0000256" key="4">
    <source>
        <dbReference type="ARBA" id="ARBA00022801"/>
    </source>
</evidence>
<sequence length="210" mass="24150">MFKNKKKNIFNKNLIPMVVEKNNTGERSYDIYSRLLKERIIFITGKIEDYMSNTIIAQMLFLESENPKKDIFLYINSPGGIVTSGMSIYDTMQFIEPDINTICIGQACSMAAILLCAGTKNKRFCLKHSRIMIHQPIGGYQGQASDIMIHTQEIIKTKNIINKILSLHTGQKITTIEKDTERDCFFNAKESKKYGLIDKILYYRKEKNSV</sequence>
<reference evidence="10 11" key="1">
    <citation type="submission" date="2018-10" db="EMBL/GenBank/DDBJ databases">
        <title>Comparative functional genomics of the obligate endosymbiont Buchnera aphidicola.</title>
        <authorList>
            <person name="Chong R.A."/>
        </authorList>
    </citation>
    <scope>NUCLEOTIDE SEQUENCE [LARGE SCALE GENOMIC DNA]</scope>
    <source>
        <strain evidence="10 11">Ska</strain>
    </source>
</reference>
<dbReference type="NCBIfam" id="NF009205">
    <property type="entry name" value="PRK12553.1"/>
    <property type="match status" value="1"/>
</dbReference>
<keyword evidence="2 7" id="KW-0963">Cytoplasm</keyword>
<keyword evidence="5 7" id="KW-0720">Serine protease</keyword>
<evidence type="ECO:0000256" key="8">
    <source>
        <dbReference type="PROSITE-ProRule" id="PRU10085"/>
    </source>
</evidence>
<dbReference type="Gene3D" id="3.90.226.10">
    <property type="entry name" value="2-enoyl-CoA Hydratase, Chain A, domain 1"/>
    <property type="match status" value="1"/>
</dbReference>
<dbReference type="PANTHER" id="PTHR10381">
    <property type="entry name" value="ATP-DEPENDENT CLP PROTEASE PROTEOLYTIC SUBUNIT"/>
    <property type="match status" value="1"/>
</dbReference>
<organism evidence="10 11">
    <name type="scientific">Buchnera aphidicola</name>
    <name type="common">Sarucallis kahawaluokalani</name>
    <dbReference type="NCBI Taxonomy" id="1241878"/>
    <lineage>
        <taxon>Bacteria</taxon>
        <taxon>Pseudomonadati</taxon>
        <taxon>Pseudomonadota</taxon>
        <taxon>Gammaproteobacteria</taxon>
        <taxon>Enterobacterales</taxon>
        <taxon>Erwiniaceae</taxon>
        <taxon>Buchnera</taxon>
    </lineage>
</organism>
<comment type="subunit">
    <text evidence="7">Fourteen ClpP subunits assemble into 2 heptameric rings which stack back to back to give a disk-like structure with a central cavity, resembling the structure of eukaryotic proteasomes.</text>
</comment>
<dbReference type="RefSeq" id="WP_158350759.1">
    <property type="nucleotide sequence ID" value="NZ_CP032999.1"/>
</dbReference>
<evidence type="ECO:0000256" key="1">
    <source>
        <dbReference type="ARBA" id="ARBA00007039"/>
    </source>
</evidence>
<evidence type="ECO:0000256" key="2">
    <source>
        <dbReference type="ARBA" id="ARBA00022490"/>
    </source>
</evidence>
<comment type="function">
    <text evidence="7">Cleaves peptides in various proteins in a process that requires ATP hydrolysis. Has a chymotrypsin-like activity. Plays a major role in the degradation of misfolded proteins.</text>
</comment>
<comment type="subcellular location">
    <subcellularLocation>
        <location evidence="7">Cytoplasm</location>
    </subcellularLocation>
</comment>
<dbReference type="NCBIfam" id="TIGR00493">
    <property type="entry name" value="clpP"/>
    <property type="match status" value="1"/>
</dbReference>
<evidence type="ECO:0000256" key="3">
    <source>
        <dbReference type="ARBA" id="ARBA00022670"/>
    </source>
</evidence>
<dbReference type="PRINTS" id="PR00127">
    <property type="entry name" value="CLPPROTEASEP"/>
</dbReference>
<dbReference type="GO" id="GO:0006515">
    <property type="term" value="P:protein quality control for misfolded or incompletely synthesized proteins"/>
    <property type="evidence" value="ECO:0007669"/>
    <property type="project" value="TreeGrafter"/>
</dbReference>
<dbReference type="HAMAP" id="MF_00444">
    <property type="entry name" value="ClpP"/>
    <property type="match status" value="1"/>
</dbReference>
<evidence type="ECO:0000313" key="11">
    <source>
        <dbReference type="Proteomes" id="UP000298685"/>
    </source>
</evidence>
<feature type="active site" description="Nucleophile" evidence="7">
    <location>
        <position position="109"/>
    </location>
</feature>
<dbReference type="InterPro" id="IPR018215">
    <property type="entry name" value="ClpP_Ser_AS"/>
</dbReference>
<dbReference type="GO" id="GO:0051117">
    <property type="term" value="F:ATPase binding"/>
    <property type="evidence" value="ECO:0007669"/>
    <property type="project" value="TreeGrafter"/>
</dbReference>
<comment type="catalytic activity">
    <reaction evidence="6 7 8">
        <text>Hydrolysis of proteins to small peptides in the presence of ATP and magnesium. alpha-casein is the usual test substrate. In the absence of ATP, only oligopeptides shorter than five residues are hydrolyzed (such as succinyl-Leu-Tyr-|-NHMec, and Leu-Tyr-Leu-|-Tyr-Trp, in which cleavage of the -Tyr-|-Leu- and -Tyr-|-Trp bonds also occurs).</text>
        <dbReference type="EC" id="3.4.21.92"/>
    </reaction>
</comment>
<dbReference type="CDD" id="cd07017">
    <property type="entry name" value="S14_ClpP_2"/>
    <property type="match status" value="1"/>
</dbReference>
<evidence type="ECO:0000256" key="6">
    <source>
        <dbReference type="ARBA" id="ARBA00034021"/>
    </source>
</evidence>
<keyword evidence="3 7" id="KW-0645">Protease</keyword>
<dbReference type="InterPro" id="IPR001907">
    <property type="entry name" value="ClpP"/>
</dbReference>
<dbReference type="SUPFAM" id="SSF52096">
    <property type="entry name" value="ClpP/crotonase"/>
    <property type="match status" value="1"/>
</dbReference>
<feature type="active site" evidence="8">
    <location>
        <position position="109"/>
    </location>
</feature>
<comment type="similarity">
    <text evidence="1 7 9">Belongs to the peptidase S14 family.</text>
</comment>
<proteinExistence type="inferred from homology"/>
<name>A0A4D6YDB9_9GAMM</name>
<dbReference type="GO" id="GO:0009368">
    <property type="term" value="C:endopeptidase Clp complex"/>
    <property type="evidence" value="ECO:0007669"/>
    <property type="project" value="TreeGrafter"/>
</dbReference>
<dbReference type="InterPro" id="IPR029045">
    <property type="entry name" value="ClpP/crotonase-like_dom_sf"/>
</dbReference>
<evidence type="ECO:0000256" key="9">
    <source>
        <dbReference type="RuleBase" id="RU003567"/>
    </source>
</evidence>
<dbReference type="AlphaFoldDB" id="A0A4D6YDB9"/>
<dbReference type="Proteomes" id="UP000298685">
    <property type="component" value="Chromosome"/>
</dbReference>
<protein>
    <recommendedName>
        <fullName evidence="7 9">ATP-dependent Clp protease proteolytic subunit</fullName>
        <ecNumber evidence="7">3.4.21.92</ecNumber>
    </recommendedName>
    <alternativeName>
        <fullName evidence="7">Endopeptidase Clp</fullName>
    </alternativeName>
</protein>
<evidence type="ECO:0000313" key="10">
    <source>
        <dbReference type="EMBL" id="QCI26093.1"/>
    </source>
</evidence>
<dbReference type="PANTHER" id="PTHR10381:SF70">
    <property type="entry name" value="ATP-DEPENDENT CLP PROTEASE PROTEOLYTIC SUBUNIT"/>
    <property type="match status" value="1"/>
</dbReference>
<dbReference type="EMBL" id="CP032999">
    <property type="protein sequence ID" value="QCI26093.1"/>
    <property type="molecule type" value="Genomic_DNA"/>
</dbReference>
<dbReference type="GO" id="GO:0005737">
    <property type="term" value="C:cytoplasm"/>
    <property type="evidence" value="ECO:0007669"/>
    <property type="project" value="UniProtKB-SubCell"/>
</dbReference>
<dbReference type="Pfam" id="PF00574">
    <property type="entry name" value="CLP_protease"/>
    <property type="match status" value="1"/>
</dbReference>
<dbReference type="GO" id="GO:0004176">
    <property type="term" value="F:ATP-dependent peptidase activity"/>
    <property type="evidence" value="ECO:0007669"/>
    <property type="project" value="InterPro"/>
</dbReference>
<dbReference type="PROSITE" id="PS00381">
    <property type="entry name" value="CLP_PROTEASE_SER"/>
    <property type="match status" value="1"/>
</dbReference>
<dbReference type="NCBIfam" id="NF001368">
    <property type="entry name" value="PRK00277.1"/>
    <property type="match status" value="1"/>
</dbReference>
<feature type="active site" evidence="7">
    <location>
        <position position="134"/>
    </location>
</feature>
<evidence type="ECO:0000256" key="5">
    <source>
        <dbReference type="ARBA" id="ARBA00022825"/>
    </source>
</evidence>
<accession>A0A4D6YDB9</accession>
<gene>
    <name evidence="7 10" type="primary">clpP</name>
    <name evidence="10" type="ORF">D9V78_01580</name>
</gene>
<dbReference type="EC" id="3.4.21.92" evidence="7"/>